<name>A0A1M6X2S3_9BACL</name>
<dbReference type="STRING" id="1830138.SAMN05443507_13116"/>
<proteinExistence type="predicted"/>
<dbReference type="Proteomes" id="UP000184016">
    <property type="component" value="Unassembled WGS sequence"/>
</dbReference>
<sequence>MANDVQLWDSKVLERLGLTEEAAKELLEHGITLEEYAESIGQSVKEEIQDAKVILPRYKINGKHWQDNAGDLKSELTGIVIEAKTNRALFDREDEENPRLLCRSLDGKQGTVFSEEGGIVEQRICSTCPFNQFVADESGKRRRACKETRRLYFLEDGASVPTLIYLPPTSHKVWDHFATSVLGKGQPLSGRKIRLTLELKTEGSRSWGVLKTPETLEVYTGLALIQGLKRSKEMAETLNAMIQQEKPETVAVGE</sequence>
<dbReference type="RefSeq" id="WP_072875197.1">
    <property type="nucleotide sequence ID" value="NZ_FRAF01000031.1"/>
</dbReference>
<accession>A0A1M6X2S3</accession>
<dbReference type="AlphaFoldDB" id="A0A1M6X2S3"/>
<gene>
    <name evidence="1" type="ORF">SAMN05443507_13116</name>
</gene>
<protein>
    <submittedName>
        <fullName evidence="1">Uncharacterized protein</fullName>
    </submittedName>
</protein>
<evidence type="ECO:0000313" key="1">
    <source>
        <dbReference type="EMBL" id="SHL00224.1"/>
    </source>
</evidence>
<dbReference type="OrthoDB" id="2372172at2"/>
<organism evidence="1 2">
    <name type="scientific">Alicyclobacillus tolerans</name>
    <dbReference type="NCBI Taxonomy" id="90970"/>
    <lineage>
        <taxon>Bacteria</taxon>
        <taxon>Bacillati</taxon>
        <taxon>Bacillota</taxon>
        <taxon>Bacilli</taxon>
        <taxon>Bacillales</taxon>
        <taxon>Alicyclobacillaceae</taxon>
        <taxon>Alicyclobacillus</taxon>
    </lineage>
</organism>
<reference evidence="2" key="1">
    <citation type="submission" date="2016-11" db="EMBL/GenBank/DDBJ databases">
        <authorList>
            <person name="Varghese N."/>
            <person name="Submissions S."/>
        </authorList>
    </citation>
    <scope>NUCLEOTIDE SEQUENCE [LARGE SCALE GENOMIC DNA]</scope>
    <source>
        <strain evidence="2">USBA-503</strain>
    </source>
</reference>
<dbReference type="EMBL" id="FRAF01000031">
    <property type="protein sequence ID" value="SHL00224.1"/>
    <property type="molecule type" value="Genomic_DNA"/>
</dbReference>
<evidence type="ECO:0000313" key="2">
    <source>
        <dbReference type="Proteomes" id="UP000184016"/>
    </source>
</evidence>
<keyword evidence="2" id="KW-1185">Reference proteome</keyword>